<proteinExistence type="predicted"/>
<evidence type="ECO:0000313" key="3">
    <source>
        <dbReference type="EMBL" id="KAF2794949.1"/>
    </source>
</evidence>
<feature type="non-terminal residue" evidence="3">
    <location>
        <position position="236"/>
    </location>
</feature>
<feature type="transmembrane region" description="Helical" evidence="1">
    <location>
        <begin position="177"/>
        <end position="198"/>
    </location>
</feature>
<feature type="non-terminal residue" evidence="3">
    <location>
        <position position="1"/>
    </location>
</feature>
<feature type="transmembrane region" description="Helical" evidence="1">
    <location>
        <begin position="64"/>
        <end position="85"/>
    </location>
</feature>
<feature type="domain" description="DUF7703" evidence="2">
    <location>
        <begin position="1"/>
        <end position="231"/>
    </location>
</feature>
<accession>A0A6A6XEL1</accession>
<keyword evidence="1" id="KW-1133">Transmembrane helix</keyword>
<dbReference type="PANTHER" id="PTHR37013">
    <property type="entry name" value="INTEGRAL MEMBRANE PROTEIN (AFU_ORTHOLOGUE AFUA_1G05950)-RELATED"/>
    <property type="match status" value="1"/>
</dbReference>
<evidence type="ECO:0000313" key="4">
    <source>
        <dbReference type="Proteomes" id="UP000799757"/>
    </source>
</evidence>
<gene>
    <name evidence="3" type="ORF">K505DRAFT_224615</name>
</gene>
<protein>
    <recommendedName>
        <fullName evidence="2">DUF7703 domain-containing protein</fullName>
    </recommendedName>
</protein>
<dbReference type="Proteomes" id="UP000799757">
    <property type="component" value="Unassembled WGS sequence"/>
</dbReference>
<dbReference type="OrthoDB" id="405906at2759"/>
<sequence>ALVLVAFLAIAWYNVVELTILIFSTLRRSGLYFYSLLVATWGIVPVGMGYFLKFYKIINSSALYTTLIAIGWPSMVTGQSLVLYSRLNLFMHNTGRWVLIVIIFNAVICHIPIIILMYGTNCSSNPAKFTTLYSIYEKIQITIFFIQEVMISGIYLYKTTKFLGSEGNARARESRKVMTHLLWVNIIIIALDITLLGLEYSGHYDIQTTYKAAVYSIKLKMEFSILNKLLDLFQGR</sequence>
<dbReference type="InterPro" id="IPR056120">
    <property type="entry name" value="DUF7703"/>
</dbReference>
<dbReference type="PANTHER" id="PTHR37013:SF3">
    <property type="entry name" value="INTEGRAL MEMBRANE PROTEIN (AFU_ORTHOLOGUE AFUA_1G05950)"/>
    <property type="match status" value="1"/>
</dbReference>
<dbReference type="AlphaFoldDB" id="A0A6A6XEL1"/>
<reference evidence="3" key="1">
    <citation type="journal article" date="2020" name="Stud. Mycol.">
        <title>101 Dothideomycetes genomes: a test case for predicting lifestyles and emergence of pathogens.</title>
        <authorList>
            <person name="Haridas S."/>
            <person name="Albert R."/>
            <person name="Binder M."/>
            <person name="Bloem J."/>
            <person name="Labutti K."/>
            <person name="Salamov A."/>
            <person name="Andreopoulos B."/>
            <person name="Baker S."/>
            <person name="Barry K."/>
            <person name="Bills G."/>
            <person name="Bluhm B."/>
            <person name="Cannon C."/>
            <person name="Castanera R."/>
            <person name="Culley D."/>
            <person name="Daum C."/>
            <person name="Ezra D."/>
            <person name="Gonzalez J."/>
            <person name="Henrissat B."/>
            <person name="Kuo A."/>
            <person name="Liang C."/>
            <person name="Lipzen A."/>
            <person name="Lutzoni F."/>
            <person name="Magnuson J."/>
            <person name="Mondo S."/>
            <person name="Nolan M."/>
            <person name="Ohm R."/>
            <person name="Pangilinan J."/>
            <person name="Park H.-J."/>
            <person name="Ramirez L."/>
            <person name="Alfaro M."/>
            <person name="Sun H."/>
            <person name="Tritt A."/>
            <person name="Yoshinaga Y."/>
            <person name="Zwiers L.-H."/>
            <person name="Turgeon B."/>
            <person name="Goodwin S."/>
            <person name="Spatafora J."/>
            <person name="Crous P."/>
            <person name="Grigoriev I."/>
        </authorList>
    </citation>
    <scope>NUCLEOTIDE SEQUENCE</scope>
    <source>
        <strain evidence="3">CBS 109.77</strain>
    </source>
</reference>
<evidence type="ECO:0000256" key="1">
    <source>
        <dbReference type="SAM" id="Phobius"/>
    </source>
</evidence>
<feature type="transmembrane region" description="Helical" evidence="1">
    <location>
        <begin position="31"/>
        <end position="52"/>
    </location>
</feature>
<keyword evidence="1" id="KW-0472">Membrane</keyword>
<keyword evidence="4" id="KW-1185">Reference proteome</keyword>
<keyword evidence="1" id="KW-0812">Transmembrane</keyword>
<feature type="transmembrane region" description="Helical" evidence="1">
    <location>
        <begin position="97"/>
        <end position="119"/>
    </location>
</feature>
<dbReference type="EMBL" id="MU001874">
    <property type="protein sequence ID" value="KAF2794949.1"/>
    <property type="molecule type" value="Genomic_DNA"/>
</dbReference>
<feature type="transmembrane region" description="Helical" evidence="1">
    <location>
        <begin position="139"/>
        <end position="157"/>
    </location>
</feature>
<evidence type="ECO:0000259" key="2">
    <source>
        <dbReference type="Pfam" id="PF24802"/>
    </source>
</evidence>
<feature type="transmembrane region" description="Helical" evidence="1">
    <location>
        <begin position="6"/>
        <end position="24"/>
    </location>
</feature>
<name>A0A6A6XEL1_9PLEO</name>
<organism evidence="3 4">
    <name type="scientific">Melanomma pulvis-pyrius CBS 109.77</name>
    <dbReference type="NCBI Taxonomy" id="1314802"/>
    <lineage>
        <taxon>Eukaryota</taxon>
        <taxon>Fungi</taxon>
        <taxon>Dikarya</taxon>
        <taxon>Ascomycota</taxon>
        <taxon>Pezizomycotina</taxon>
        <taxon>Dothideomycetes</taxon>
        <taxon>Pleosporomycetidae</taxon>
        <taxon>Pleosporales</taxon>
        <taxon>Melanommataceae</taxon>
        <taxon>Melanomma</taxon>
    </lineage>
</organism>
<dbReference type="Pfam" id="PF24802">
    <property type="entry name" value="DUF7703"/>
    <property type="match status" value="1"/>
</dbReference>